<dbReference type="PANTHER" id="PTHR40266">
    <property type="entry name" value="TOXIN HIGB-1"/>
    <property type="match status" value="1"/>
</dbReference>
<dbReference type="RefSeq" id="WP_149620412.1">
    <property type="nucleotide sequence ID" value="NZ_JBITUG010000016.1"/>
</dbReference>
<sequence length="95" mass="10862">MIRSFGDKGSERICHAQYVKRIDRTVQRTALRKLGLIHAAKAMEDLRIPPGIHVEQLAGDRHRRHNIGVNTQWRRCFVCVGGHEKLPMSGQINSH</sequence>
<dbReference type="Proteomes" id="UP000323856">
    <property type="component" value="Unassembled WGS sequence"/>
</dbReference>
<name>A0A5B0E5S9_9MICC</name>
<dbReference type="SUPFAM" id="SSF143011">
    <property type="entry name" value="RelE-like"/>
    <property type="match status" value="1"/>
</dbReference>
<dbReference type="PANTHER" id="PTHR40266:SF2">
    <property type="entry name" value="TOXIN HIGB-1"/>
    <property type="match status" value="1"/>
</dbReference>
<evidence type="ECO:0000313" key="1">
    <source>
        <dbReference type="EMBL" id="KAA0974447.1"/>
    </source>
</evidence>
<evidence type="ECO:0000313" key="2">
    <source>
        <dbReference type="Proteomes" id="UP000323856"/>
    </source>
</evidence>
<dbReference type="Gene3D" id="3.30.2310.20">
    <property type="entry name" value="RelE-like"/>
    <property type="match status" value="1"/>
</dbReference>
<dbReference type="EMBL" id="VOBL01000018">
    <property type="protein sequence ID" value="KAA0974447.1"/>
    <property type="molecule type" value="Genomic_DNA"/>
</dbReference>
<dbReference type="OrthoDB" id="9801102at2"/>
<accession>A0A5B0E5S9</accession>
<comment type="caution">
    <text evidence="1">The sequence shown here is derived from an EMBL/GenBank/DDBJ whole genome shotgun (WGS) entry which is preliminary data.</text>
</comment>
<protein>
    <submittedName>
        <fullName evidence="1">Type II toxin-antitoxin system RelE/ParE family toxin</fullName>
    </submittedName>
</protein>
<reference evidence="1 2" key="1">
    <citation type="submission" date="2019-07" db="EMBL/GenBank/DDBJ databases">
        <title>Analysis of the biochemical properties, biological activity and biotechnological potential of siderophores and biosurfactants produced by Antarctic psychrotolerant bacteria.</title>
        <authorList>
            <person name="Styczynski M."/>
            <person name="Krucon T."/>
            <person name="Decewicz P."/>
            <person name="Dziewit L."/>
        </authorList>
    </citation>
    <scope>NUCLEOTIDE SEQUENCE [LARGE SCALE GENOMIC DNA]</scope>
    <source>
        <strain evidence="1 2">ANT_H27</strain>
    </source>
</reference>
<dbReference type="AlphaFoldDB" id="A0A5B0E5S9"/>
<dbReference type="InterPro" id="IPR007711">
    <property type="entry name" value="HigB-1"/>
</dbReference>
<dbReference type="Pfam" id="PF05015">
    <property type="entry name" value="HigB-like_toxin"/>
    <property type="match status" value="1"/>
</dbReference>
<organism evidence="1 2">
    <name type="scientific">Paeniglutamicibacter gangotriensis</name>
    <dbReference type="NCBI Taxonomy" id="254787"/>
    <lineage>
        <taxon>Bacteria</taxon>
        <taxon>Bacillati</taxon>
        <taxon>Actinomycetota</taxon>
        <taxon>Actinomycetes</taxon>
        <taxon>Micrococcales</taxon>
        <taxon>Micrococcaceae</taxon>
        <taxon>Paeniglutamicibacter</taxon>
    </lineage>
</organism>
<proteinExistence type="predicted"/>
<gene>
    <name evidence="1" type="ORF">FQ154_15470</name>
</gene>
<dbReference type="InterPro" id="IPR035093">
    <property type="entry name" value="RelE/ParE_toxin_dom_sf"/>
</dbReference>